<evidence type="ECO:0000313" key="2">
    <source>
        <dbReference type="EMBL" id="KKN90854.1"/>
    </source>
</evidence>
<gene>
    <name evidence="2" type="ORF">LCGC14_0224370</name>
</gene>
<organism evidence="2">
    <name type="scientific">marine sediment metagenome</name>
    <dbReference type="NCBI Taxonomy" id="412755"/>
    <lineage>
        <taxon>unclassified sequences</taxon>
        <taxon>metagenomes</taxon>
        <taxon>ecological metagenomes</taxon>
    </lineage>
</organism>
<comment type="caution">
    <text evidence="2">The sequence shown here is derived from an EMBL/GenBank/DDBJ whole genome shotgun (WGS) entry which is preliminary data.</text>
</comment>
<keyword evidence="1" id="KW-0175">Coiled coil</keyword>
<dbReference type="EMBL" id="LAZR01000107">
    <property type="protein sequence ID" value="KKN90854.1"/>
    <property type="molecule type" value="Genomic_DNA"/>
</dbReference>
<sequence>MSEIENLKIDKAEAIQKYRELEETFKKLFSDAFFLWNYIKINMNSPEYYIQNSPEYKEITKTWEFDK</sequence>
<feature type="coiled-coil region" evidence="1">
    <location>
        <begin position="4"/>
        <end position="31"/>
    </location>
</feature>
<reference evidence="2" key="1">
    <citation type="journal article" date="2015" name="Nature">
        <title>Complex archaea that bridge the gap between prokaryotes and eukaryotes.</title>
        <authorList>
            <person name="Spang A."/>
            <person name="Saw J.H."/>
            <person name="Jorgensen S.L."/>
            <person name="Zaremba-Niedzwiedzka K."/>
            <person name="Martijn J."/>
            <person name="Lind A.E."/>
            <person name="van Eijk R."/>
            <person name="Schleper C."/>
            <person name="Guy L."/>
            <person name="Ettema T.J."/>
        </authorList>
    </citation>
    <scope>NUCLEOTIDE SEQUENCE</scope>
</reference>
<protein>
    <submittedName>
        <fullName evidence="2">Uncharacterized protein</fullName>
    </submittedName>
</protein>
<accession>A0A0F9UGS6</accession>
<dbReference type="AlphaFoldDB" id="A0A0F9UGS6"/>
<name>A0A0F9UGS6_9ZZZZ</name>
<proteinExistence type="predicted"/>
<evidence type="ECO:0000256" key="1">
    <source>
        <dbReference type="SAM" id="Coils"/>
    </source>
</evidence>